<evidence type="ECO:0000256" key="1">
    <source>
        <dbReference type="ARBA" id="ARBA00004141"/>
    </source>
</evidence>
<keyword evidence="2 5" id="KW-0812">Transmembrane</keyword>
<feature type="transmembrane region" description="Helical" evidence="5">
    <location>
        <begin position="35"/>
        <end position="60"/>
    </location>
</feature>
<dbReference type="RefSeq" id="WP_161743603.1">
    <property type="nucleotide sequence ID" value="NZ_JAAAMV010000009.1"/>
</dbReference>
<evidence type="ECO:0000313" key="6">
    <source>
        <dbReference type="EMBL" id="NBD24791.1"/>
    </source>
</evidence>
<reference evidence="6 7" key="1">
    <citation type="submission" date="2020-01" db="EMBL/GenBank/DDBJ databases">
        <title>Paenibacillus soybeanensis sp. nov. isolated from the nodules of soybean (Glycine max(L.) Merr).</title>
        <authorList>
            <person name="Wang H."/>
        </authorList>
    </citation>
    <scope>NUCLEOTIDE SEQUENCE [LARGE SCALE GENOMIC DNA]</scope>
    <source>
        <strain evidence="6 7">T1</strain>
    </source>
</reference>
<name>A0ABW9XQU9_9BACL</name>
<dbReference type="Pfam" id="PF13564">
    <property type="entry name" value="DoxX_2"/>
    <property type="match status" value="1"/>
</dbReference>
<evidence type="ECO:0000256" key="3">
    <source>
        <dbReference type="ARBA" id="ARBA00022989"/>
    </source>
</evidence>
<protein>
    <submittedName>
        <fullName evidence="6">DoxX family membrane protein</fullName>
    </submittedName>
</protein>
<organism evidence="6 7">
    <name type="scientific">Paenibacillus glycinis</name>
    <dbReference type="NCBI Taxonomy" id="2697035"/>
    <lineage>
        <taxon>Bacteria</taxon>
        <taxon>Bacillati</taxon>
        <taxon>Bacillota</taxon>
        <taxon>Bacilli</taxon>
        <taxon>Bacillales</taxon>
        <taxon>Paenibacillaceae</taxon>
        <taxon>Paenibacillus</taxon>
    </lineage>
</organism>
<feature type="transmembrane region" description="Helical" evidence="5">
    <location>
        <begin position="93"/>
        <end position="111"/>
    </location>
</feature>
<comment type="caution">
    <text evidence="6">The sequence shown here is derived from an EMBL/GenBank/DDBJ whole genome shotgun (WGS) entry which is preliminary data.</text>
</comment>
<feature type="transmembrane region" description="Helical" evidence="5">
    <location>
        <begin position="66"/>
        <end position="86"/>
    </location>
</feature>
<dbReference type="InterPro" id="IPR032808">
    <property type="entry name" value="DoxX"/>
</dbReference>
<keyword evidence="7" id="KW-1185">Reference proteome</keyword>
<sequence>MVIMILQVIVGVFFMFTGVRIISGKMAHEFKRFGLPPFFNFMTGFIEIAGSLGMIAGLWYAMTAAAAGLLLGATMLAAAFVLLVLAKDPFRKAIPSIVLCLLSLAISMSLLI</sequence>
<evidence type="ECO:0000256" key="4">
    <source>
        <dbReference type="ARBA" id="ARBA00023136"/>
    </source>
</evidence>
<evidence type="ECO:0000256" key="5">
    <source>
        <dbReference type="SAM" id="Phobius"/>
    </source>
</evidence>
<dbReference type="EMBL" id="JAAAMV010000009">
    <property type="protein sequence ID" value="NBD24791.1"/>
    <property type="molecule type" value="Genomic_DNA"/>
</dbReference>
<accession>A0ABW9XQU9</accession>
<feature type="transmembrane region" description="Helical" evidence="5">
    <location>
        <begin position="6"/>
        <end position="23"/>
    </location>
</feature>
<dbReference type="Proteomes" id="UP000665561">
    <property type="component" value="Unassembled WGS sequence"/>
</dbReference>
<evidence type="ECO:0000313" key="7">
    <source>
        <dbReference type="Proteomes" id="UP000665561"/>
    </source>
</evidence>
<gene>
    <name evidence="6" type="ORF">GT019_12980</name>
</gene>
<proteinExistence type="predicted"/>
<comment type="subcellular location">
    <subcellularLocation>
        <location evidence="1">Membrane</location>
        <topology evidence="1">Multi-pass membrane protein</topology>
    </subcellularLocation>
</comment>
<evidence type="ECO:0000256" key="2">
    <source>
        <dbReference type="ARBA" id="ARBA00022692"/>
    </source>
</evidence>
<keyword evidence="3 5" id="KW-1133">Transmembrane helix</keyword>
<keyword evidence="4 5" id="KW-0472">Membrane</keyword>